<evidence type="ECO:0000256" key="3">
    <source>
        <dbReference type="ARBA" id="ARBA00012438"/>
    </source>
</evidence>
<keyword evidence="5" id="KW-0808">Transferase</keyword>
<evidence type="ECO:0000256" key="5">
    <source>
        <dbReference type="ARBA" id="ARBA00022679"/>
    </source>
</evidence>
<name>A0ABQ6PAA8_9SPHN</name>
<keyword evidence="14" id="KW-1185">Reference proteome</keyword>
<evidence type="ECO:0000256" key="6">
    <source>
        <dbReference type="ARBA" id="ARBA00022692"/>
    </source>
</evidence>
<evidence type="ECO:0000256" key="10">
    <source>
        <dbReference type="ARBA" id="ARBA00023136"/>
    </source>
</evidence>
<evidence type="ECO:0000256" key="8">
    <source>
        <dbReference type="ARBA" id="ARBA00022989"/>
    </source>
</evidence>
<dbReference type="Proteomes" id="UP001187221">
    <property type="component" value="Unassembled WGS sequence"/>
</dbReference>
<organism evidence="13 14">
    <name type="scientific">Novosphingobium pituita</name>
    <dbReference type="NCBI Taxonomy" id="3056842"/>
    <lineage>
        <taxon>Bacteria</taxon>
        <taxon>Pseudomonadati</taxon>
        <taxon>Pseudomonadota</taxon>
        <taxon>Alphaproteobacteria</taxon>
        <taxon>Sphingomonadales</taxon>
        <taxon>Sphingomonadaceae</taxon>
        <taxon>Novosphingobium</taxon>
    </lineage>
</organism>
<keyword evidence="4" id="KW-0597">Phosphoprotein</keyword>
<comment type="catalytic activity">
    <reaction evidence="1">
        <text>ATP + protein L-histidine = ADP + protein N-phospho-L-histidine.</text>
        <dbReference type="EC" id="2.7.13.3"/>
    </reaction>
</comment>
<dbReference type="SMART" id="SM00388">
    <property type="entry name" value="HisKA"/>
    <property type="match status" value="1"/>
</dbReference>
<reference evidence="13 14" key="1">
    <citation type="submission" date="2023-06" db="EMBL/GenBank/DDBJ databases">
        <title>Draft genome sequence of Novosphingobium sp. strain IK01.</title>
        <authorList>
            <person name="Hatamoto M."/>
            <person name="Ikarashi T."/>
            <person name="Yamaguchi T."/>
        </authorList>
    </citation>
    <scope>NUCLEOTIDE SEQUENCE [LARGE SCALE GENOMIC DNA]</scope>
    <source>
        <strain evidence="13 14">IK01</strain>
    </source>
</reference>
<comment type="caution">
    <text evidence="13">The sequence shown here is derived from an EMBL/GenBank/DDBJ whole genome shotgun (WGS) entry which is preliminary data.</text>
</comment>
<dbReference type="PANTHER" id="PTHR45436:SF15">
    <property type="entry name" value="SENSOR HISTIDINE KINASE CUSS"/>
    <property type="match status" value="1"/>
</dbReference>
<proteinExistence type="predicted"/>
<evidence type="ECO:0000256" key="7">
    <source>
        <dbReference type="ARBA" id="ARBA00022777"/>
    </source>
</evidence>
<comment type="subcellular location">
    <subcellularLocation>
        <location evidence="2">Membrane</location>
        <topology evidence="2">Multi-pass membrane protein</topology>
    </subcellularLocation>
</comment>
<dbReference type="Pfam" id="PF02518">
    <property type="entry name" value="HATPase_c"/>
    <property type="match status" value="1"/>
</dbReference>
<dbReference type="EC" id="2.7.13.3" evidence="3"/>
<keyword evidence="10 11" id="KW-0472">Membrane</keyword>
<sequence>MKGGSIRLRLSVGLGFICVFAVATLVFALFWEYDITPEDLTGPDTSVAWREMRDHVMLPILVVIMPTLLATSLVINRALRPLAHTARTITTAPAQRGVRLPVGELPVEVAPFVESINQLLARLDAAAARHEAFAADVAHELRTPLAIMAMHLDDPQPLDRDHLRHEIAAMNRLVEQLLLLAQIEAEADTPQRPTAFSLAGVAEDVVVRLAPQVIAAGRQIELMDSPEAPSPLTGHQIVGHREAVAAALRNLVENAVRVTPPGGLVRVSAGPGPCLRVADEGPGLSAEALARLTRRNARADHASREGAGLGLSIVERIMAAHGGALATDQPARTLILRFPEPVTPGTANLPQ</sequence>
<dbReference type="Pfam" id="PF00512">
    <property type="entry name" value="HisKA"/>
    <property type="match status" value="1"/>
</dbReference>
<dbReference type="Gene3D" id="3.30.565.10">
    <property type="entry name" value="Histidine kinase-like ATPase, C-terminal domain"/>
    <property type="match status" value="1"/>
</dbReference>
<protein>
    <recommendedName>
        <fullName evidence="3">histidine kinase</fullName>
        <ecNumber evidence="3">2.7.13.3</ecNumber>
    </recommendedName>
</protein>
<dbReference type="InterPro" id="IPR003594">
    <property type="entry name" value="HATPase_dom"/>
</dbReference>
<evidence type="ECO:0000256" key="11">
    <source>
        <dbReference type="SAM" id="Phobius"/>
    </source>
</evidence>
<dbReference type="SUPFAM" id="SSF55874">
    <property type="entry name" value="ATPase domain of HSP90 chaperone/DNA topoisomerase II/histidine kinase"/>
    <property type="match status" value="1"/>
</dbReference>
<evidence type="ECO:0000313" key="13">
    <source>
        <dbReference type="EMBL" id="GMM61820.1"/>
    </source>
</evidence>
<dbReference type="RefSeq" id="WP_317975469.1">
    <property type="nucleotide sequence ID" value="NZ_BTFW01000001.1"/>
</dbReference>
<gene>
    <name evidence="13" type="ORF">NUTIK01_25970</name>
</gene>
<dbReference type="InterPro" id="IPR005467">
    <property type="entry name" value="His_kinase_dom"/>
</dbReference>
<accession>A0ABQ6PAA8</accession>
<evidence type="ECO:0000313" key="14">
    <source>
        <dbReference type="Proteomes" id="UP001187221"/>
    </source>
</evidence>
<evidence type="ECO:0000256" key="2">
    <source>
        <dbReference type="ARBA" id="ARBA00004141"/>
    </source>
</evidence>
<dbReference type="SMART" id="SM00387">
    <property type="entry name" value="HATPase_c"/>
    <property type="match status" value="1"/>
</dbReference>
<dbReference type="InterPro" id="IPR036097">
    <property type="entry name" value="HisK_dim/P_sf"/>
</dbReference>
<evidence type="ECO:0000256" key="1">
    <source>
        <dbReference type="ARBA" id="ARBA00000085"/>
    </source>
</evidence>
<evidence type="ECO:0000256" key="4">
    <source>
        <dbReference type="ARBA" id="ARBA00022553"/>
    </source>
</evidence>
<keyword evidence="7" id="KW-0418">Kinase</keyword>
<feature type="domain" description="Histidine kinase" evidence="12">
    <location>
        <begin position="136"/>
        <end position="344"/>
    </location>
</feature>
<keyword evidence="6 11" id="KW-0812">Transmembrane</keyword>
<dbReference type="EMBL" id="BTFW01000001">
    <property type="protein sequence ID" value="GMM61820.1"/>
    <property type="molecule type" value="Genomic_DNA"/>
</dbReference>
<dbReference type="InterPro" id="IPR003661">
    <property type="entry name" value="HisK_dim/P_dom"/>
</dbReference>
<keyword evidence="9" id="KW-0902">Two-component regulatory system</keyword>
<evidence type="ECO:0000259" key="12">
    <source>
        <dbReference type="PROSITE" id="PS50109"/>
    </source>
</evidence>
<feature type="transmembrane region" description="Helical" evidence="11">
    <location>
        <begin position="12"/>
        <end position="31"/>
    </location>
</feature>
<feature type="transmembrane region" description="Helical" evidence="11">
    <location>
        <begin position="56"/>
        <end position="75"/>
    </location>
</feature>
<keyword evidence="8 11" id="KW-1133">Transmembrane helix</keyword>
<evidence type="ECO:0000256" key="9">
    <source>
        <dbReference type="ARBA" id="ARBA00023012"/>
    </source>
</evidence>
<dbReference type="PROSITE" id="PS50109">
    <property type="entry name" value="HIS_KIN"/>
    <property type="match status" value="1"/>
</dbReference>
<dbReference type="PANTHER" id="PTHR45436">
    <property type="entry name" value="SENSOR HISTIDINE KINASE YKOH"/>
    <property type="match status" value="1"/>
</dbReference>
<dbReference type="InterPro" id="IPR004358">
    <property type="entry name" value="Sig_transdc_His_kin-like_C"/>
</dbReference>
<dbReference type="InterPro" id="IPR036890">
    <property type="entry name" value="HATPase_C_sf"/>
</dbReference>
<dbReference type="Gene3D" id="1.10.287.130">
    <property type="match status" value="1"/>
</dbReference>
<dbReference type="PRINTS" id="PR00344">
    <property type="entry name" value="BCTRLSENSOR"/>
</dbReference>
<dbReference type="SUPFAM" id="SSF47384">
    <property type="entry name" value="Homodimeric domain of signal transducing histidine kinase"/>
    <property type="match status" value="1"/>
</dbReference>
<dbReference type="InterPro" id="IPR050428">
    <property type="entry name" value="TCS_sensor_his_kinase"/>
</dbReference>
<dbReference type="CDD" id="cd00082">
    <property type="entry name" value="HisKA"/>
    <property type="match status" value="1"/>
</dbReference>